<dbReference type="GO" id="GO:0048018">
    <property type="term" value="F:receptor ligand activity"/>
    <property type="evidence" value="ECO:0007669"/>
    <property type="project" value="TreeGrafter"/>
</dbReference>
<dbReference type="Pfam" id="PF03045">
    <property type="entry name" value="DAN"/>
    <property type="match status" value="1"/>
</dbReference>
<dbReference type="GO" id="GO:0036122">
    <property type="term" value="F:BMP binding"/>
    <property type="evidence" value="ECO:0007669"/>
    <property type="project" value="TreeGrafter"/>
</dbReference>
<dbReference type="GO" id="GO:0005615">
    <property type="term" value="C:extracellular space"/>
    <property type="evidence" value="ECO:0007669"/>
    <property type="project" value="TreeGrafter"/>
</dbReference>
<dbReference type="PANTHER" id="PTHR15283:SF4">
    <property type="entry name" value="BURSICON"/>
    <property type="match status" value="1"/>
</dbReference>
<comment type="subcellular location">
    <subcellularLocation>
        <location evidence="1">Secreted</location>
    </subcellularLocation>
</comment>
<proteinExistence type="predicted"/>
<evidence type="ECO:0000256" key="6">
    <source>
        <dbReference type="SAM" id="Phobius"/>
    </source>
</evidence>
<dbReference type="InterPro" id="IPR004133">
    <property type="entry name" value="DAN_dom"/>
</dbReference>
<keyword evidence="6" id="KW-0812">Transmembrane</keyword>
<dbReference type="InterPro" id="IPR029034">
    <property type="entry name" value="Cystine-knot_cytokine"/>
</dbReference>
<evidence type="ECO:0000256" key="1">
    <source>
        <dbReference type="ARBA" id="ARBA00004613"/>
    </source>
</evidence>
<evidence type="ECO:0000259" key="7">
    <source>
        <dbReference type="SMART" id="SM00041"/>
    </source>
</evidence>
<dbReference type="InterPro" id="IPR006207">
    <property type="entry name" value="Cys_knot_C"/>
</dbReference>
<dbReference type="GO" id="GO:0038098">
    <property type="term" value="P:sequestering of BMP from receptor via BMP binding"/>
    <property type="evidence" value="ECO:0007669"/>
    <property type="project" value="TreeGrafter"/>
</dbReference>
<dbReference type="WBParaSite" id="MhA1_Contig118.frz3.gene92">
    <property type="protein sequence ID" value="MhA1_Contig118.frz3.gene92"/>
    <property type="gene ID" value="MhA1_Contig118.frz3.gene92"/>
</dbReference>
<feature type="region of interest" description="Disordered" evidence="5">
    <location>
        <begin position="129"/>
        <end position="151"/>
    </location>
</feature>
<keyword evidence="6" id="KW-0472">Membrane</keyword>
<feature type="compositionally biased region" description="Acidic residues" evidence="5">
    <location>
        <begin position="276"/>
        <end position="293"/>
    </location>
</feature>
<evidence type="ECO:0000313" key="8">
    <source>
        <dbReference type="Proteomes" id="UP000095281"/>
    </source>
</evidence>
<evidence type="ECO:0000256" key="3">
    <source>
        <dbReference type="ARBA" id="ARBA00022729"/>
    </source>
</evidence>
<keyword evidence="8" id="KW-1185">Reference proteome</keyword>
<evidence type="ECO:0000256" key="2">
    <source>
        <dbReference type="ARBA" id="ARBA00022525"/>
    </source>
</evidence>
<dbReference type="Gene3D" id="2.10.90.10">
    <property type="entry name" value="Cystine-knot cytokines"/>
    <property type="match status" value="1"/>
</dbReference>
<accession>A0A1I8B1L2</accession>
<evidence type="ECO:0000256" key="4">
    <source>
        <dbReference type="ARBA" id="ARBA00023157"/>
    </source>
</evidence>
<name>A0A1I8B1L2_MELHA</name>
<reference evidence="9" key="1">
    <citation type="submission" date="2016-11" db="UniProtKB">
        <authorList>
            <consortium name="WormBaseParasite"/>
        </authorList>
    </citation>
    <scope>IDENTIFICATION</scope>
</reference>
<evidence type="ECO:0000256" key="5">
    <source>
        <dbReference type="SAM" id="MobiDB-lite"/>
    </source>
</evidence>
<evidence type="ECO:0000313" key="9">
    <source>
        <dbReference type="WBParaSite" id="MhA1_Contig118.frz3.gene92"/>
    </source>
</evidence>
<organism evidence="8 9">
    <name type="scientific">Meloidogyne hapla</name>
    <name type="common">Root-knot nematode worm</name>
    <dbReference type="NCBI Taxonomy" id="6305"/>
    <lineage>
        <taxon>Eukaryota</taxon>
        <taxon>Metazoa</taxon>
        <taxon>Ecdysozoa</taxon>
        <taxon>Nematoda</taxon>
        <taxon>Chromadorea</taxon>
        <taxon>Rhabditida</taxon>
        <taxon>Tylenchina</taxon>
        <taxon>Tylenchomorpha</taxon>
        <taxon>Tylenchoidea</taxon>
        <taxon>Meloidogynidae</taxon>
        <taxon>Meloidogyninae</taxon>
        <taxon>Meloidogyne</taxon>
    </lineage>
</organism>
<protein>
    <submittedName>
        <fullName evidence="9">Bursicon</fullName>
    </submittedName>
</protein>
<feature type="transmembrane region" description="Helical" evidence="6">
    <location>
        <begin position="12"/>
        <end position="29"/>
    </location>
</feature>
<dbReference type="GO" id="GO:0009887">
    <property type="term" value="P:animal organ morphogenesis"/>
    <property type="evidence" value="ECO:0007669"/>
    <property type="project" value="TreeGrafter"/>
</dbReference>
<feature type="region of interest" description="Disordered" evidence="5">
    <location>
        <begin position="276"/>
        <end position="301"/>
    </location>
</feature>
<sequence>MPFLKIKRRTKLIFKNNFLIFNLLIFSFYSNLINARPFSIADEVGSNNYNNYNQQLTNNFVVDSNEREQYKEAMQIARDTFFQLRPLQQNEEIEQQNNKNKLKFLTSLNKRRNKLQNKQKAKERNFLLNGEGGSAEDENIESEHIPQQQPPPLLHSSQAMLPLHISADIVNNTLQSDTCQGDLFKHKVKVNGCKPKTITNRFCHGSCSSFYIPRLRSKKLKATFQSCSACIPAEMDTIQIRLECPDLEKGFLYRKIVRVKKCACRNIMLEGEEIGENENMEDGEEENVLNDYEENNRDLEG</sequence>
<keyword evidence="2" id="KW-0964">Secreted</keyword>
<dbReference type="SMART" id="SM00041">
    <property type="entry name" value="CT"/>
    <property type="match status" value="1"/>
</dbReference>
<feature type="domain" description="CTCK" evidence="7">
    <location>
        <begin position="181"/>
        <end position="269"/>
    </location>
</feature>
<dbReference type="AlphaFoldDB" id="A0A1I8B1L2"/>
<dbReference type="Proteomes" id="UP000095281">
    <property type="component" value="Unplaced"/>
</dbReference>
<keyword evidence="4" id="KW-1015">Disulfide bond</keyword>
<dbReference type="PANTHER" id="PTHR15283">
    <property type="entry name" value="GREMLIN 1"/>
    <property type="match status" value="1"/>
</dbReference>
<keyword evidence="3" id="KW-0732">Signal</keyword>
<keyword evidence="6" id="KW-1133">Transmembrane helix</keyword>